<accession>A0A1H8D2V8</accession>
<evidence type="ECO:0000256" key="1">
    <source>
        <dbReference type="SAM" id="Phobius"/>
    </source>
</evidence>
<keyword evidence="1" id="KW-0812">Transmembrane</keyword>
<feature type="signal peptide" evidence="2">
    <location>
        <begin position="1"/>
        <end position="24"/>
    </location>
</feature>
<gene>
    <name evidence="3" type="ORF">SAMN05216180_2477</name>
</gene>
<dbReference type="RefSeq" id="WP_092755608.1">
    <property type="nucleotide sequence ID" value="NZ_FOCG01000002.1"/>
</dbReference>
<reference evidence="3 4" key="1">
    <citation type="submission" date="2016-10" db="EMBL/GenBank/DDBJ databases">
        <authorList>
            <person name="de Groot N.N."/>
        </authorList>
    </citation>
    <scope>NUCLEOTIDE SEQUENCE [LARGE SCALE GENOMIC DNA]</scope>
    <source>
        <strain evidence="3 4">CGMCC 1.5070</strain>
    </source>
</reference>
<keyword evidence="4" id="KW-1185">Reference proteome</keyword>
<keyword evidence="1" id="KW-0472">Membrane</keyword>
<feature type="chain" id="PRO_5011571030" description="LPXTG-motif cell wall anchor domain-containing protein" evidence="2">
    <location>
        <begin position="25"/>
        <end position="294"/>
    </location>
</feature>
<evidence type="ECO:0008006" key="5">
    <source>
        <dbReference type="Google" id="ProtNLM"/>
    </source>
</evidence>
<dbReference type="AlphaFoldDB" id="A0A1H8D2V8"/>
<keyword evidence="1" id="KW-1133">Transmembrane helix</keyword>
<evidence type="ECO:0000313" key="4">
    <source>
        <dbReference type="Proteomes" id="UP000199158"/>
    </source>
</evidence>
<evidence type="ECO:0000313" key="3">
    <source>
        <dbReference type="EMBL" id="SEN01515.1"/>
    </source>
</evidence>
<name>A0A1H8D2V8_9FIRM</name>
<sequence>MKKLTSILCVILLCITILSTLVFATDAKYNFSDVQAIYASNSAEIEKAIKQNTGSLSAYLKEHQIFIDNDTIMPLYCGSFYDYAKTGTFQLSPYCIEEGQAYIANVKDNEGAFAGMVQFTVDGNRPDIYIYKQTKNVEESCDYRLNAKQISALLEQENFDKNTIKAKLALIDGLGYVYHLSDAEKEGVIITDFQTPYSESSANTKYNLNFNKNGLILADSALLQKATEALAKIEKNEEEFIKLEPNKKPRTGDQTTDMDASTSAPILIFGVTLTIIVFIVVLIYKKKKIALQKR</sequence>
<dbReference type="Proteomes" id="UP000199158">
    <property type="component" value="Unassembled WGS sequence"/>
</dbReference>
<protein>
    <recommendedName>
        <fullName evidence="5">LPXTG-motif cell wall anchor domain-containing protein</fullName>
    </recommendedName>
</protein>
<dbReference type="EMBL" id="FOCG01000002">
    <property type="protein sequence ID" value="SEN01515.1"/>
    <property type="molecule type" value="Genomic_DNA"/>
</dbReference>
<organism evidence="3 4">
    <name type="scientific">Hydrogenoanaerobacterium saccharovorans</name>
    <dbReference type="NCBI Taxonomy" id="474960"/>
    <lineage>
        <taxon>Bacteria</taxon>
        <taxon>Bacillati</taxon>
        <taxon>Bacillota</taxon>
        <taxon>Clostridia</taxon>
        <taxon>Eubacteriales</taxon>
        <taxon>Oscillospiraceae</taxon>
        <taxon>Hydrogenoanaerobacterium</taxon>
    </lineage>
</organism>
<keyword evidence="2" id="KW-0732">Signal</keyword>
<proteinExistence type="predicted"/>
<feature type="transmembrane region" description="Helical" evidence="1">
    <location>
        <begin position="264"/>
        <end position="284"/>
    </location>
</feature>
<evidence type="ECO:0000256" key="2">
    <source>
        <dbReference type="SAM" id="SignalP"/>
    </source>
</evidence>